<feature type="domain" description="Peptidase M13 C-terminal" evidence="9">
    <location>
        <begin position="427"/>
        <end position="620"/>
    </location>
</feature>
<evidence type="ECO:0000256" key="2">
    <source>
        <dbReference type="ARBA" id="ARBA00007357"/>
    </source>
</evidence>
<keyword evidence="12" id="KW-1185">Reference proteome</keyword>
<dbReference type="PANTHER" id="PTHR11733:SF208">
    <property type="entry name" value="PEPTIDASE M13 C-TERMINAL DOMAIN-CONTAINING PROTEIN"/>
    <property type="match status" value="1"/>
</dbReference>
<feature type="signal peptide" evidence="8">
    <location>
        <begin position="1"/>
        <end position="18"/>
    </location>
</feature>
<proteinExistence type="inferred from homology"/>
<feature type="domain" description="Peptidase M13 N-terminal" evidence="10">
    <location>
        <begin position="182"/>
        <end position="366"/>
    </location>
</feature>
<dbReference type="Pfam" id="PF01431">
    <property type="entry name" value="Peptidase_M13"/>
    <property type="match status" value="1"/>
</dbReference>
<dbReference type="Gene3D" id="3.40.390.10">
    <property type="entry name" value="Collagenase (Catalytic Domain)"/>
    <property type="match status" value="2"/>
</dbReference>
<comment type="cofactor">
    <cofactor evidence="1">
        <name>Zn(2+)</name>
        <dbReference type="ChEBI" id="CHEBI:29105"/>
    </cofactor>
</comment>
<evidence type="ECO:0000256" key="6">
    <source>
        <dbReference type="ARBA" id="ARBA00022833"/>
    </source>
</evidence>
<evidence type="ECO:0000259" key="9">
    <source>
        <dbReference type="Pfam" id="PF01431"/>
    </source>
</evidence>
<dbReference type="PANTHER" id="PTHR11733">
    <property type="entry name" value="ZINC METALLOPROTEASE FAMILY M13 NEPRILYSIN-RELATED"/>
    <property type="match status" value="1"/>
</dbReference>
<dbReference type="AlphaFoldDB" id="A0A8S1H9A7"/>
<keyword evidence="6" id="KW-0862">Zinc</keyword>
<dbReference type="GO" id="GO:0016485">
    <property type="term" value="P:protein processing"/>
    <property type="evidence" value="ECO:0007669"/>
    <property type="project" value="TreeGrafter"/>
</dbReference>
<dbReference type="InterPro" id="IPR008753">
    <property type="entry name" value="Peptidase_M13_N"/>
</dbReference>
<accession>A0A8S1H9A7</accession>
<dbReference type="InterPro" id="IPR000718">
    <property type="entry name" value="Peptidase_M13"/>
</dbReference>
<dbReference type="Proteomes" id="UP000835052">
    <property type="component" value="Unassembled WGS sequence"/>
</dbReference>
<dbReference type="Pfam" id="PF05649">
    <property type="entry name" value="Peptidase_M13_N"/>
    <property type="match status" value="2"/>
</dbReference>
<organism evidence="11 12">
    <name type="scientific">Caenorhabditis auriculariae</name>
    <dbReference type="NCBI Taxonomy" id="2777116"/>
    <lineage>
        <taxon>Eukaryota</taxon>
        <taxon>Metazoa</taxon>
        <taxon>Ecdysozoa</taxon>
        <taxon>Nematoda</taxon>
        <taxon>Chromadorea</taxon>
        <taxon>Rhabditida</taxon>
        <taxon>Rhabditina</taxon>
        <taxon>Rhabditomorpha</taxon>
        <taxon>Rhabditoidea</taxon>
        <taxon>Rhabditidae</taxon>
        <taxon>Peloderinae</taxon>
        <taxon>Caenorhabditis</taxon>
    </lineage>
</organism>
<dbReference type="InterPro" id="IPR024079">
    <property type="entry name" value="MetalloPept_cat_dom_sf"/>
</dbReference>
<evidence type="ECO:0000256" key="4">
    <source>
        <dbReference type="ARBA" id="ARBA00022723"/>
    </source>
</evidence>
<evidence type="ECO:0000256" key="1">
    <source>
        <dbReference type="ARBA" id="ARBA00001947"/>
    </source>
</evidence>
<dbReference type="EMBL" id="CAJGYM010000022">
    <property type="protein sequence ID" value="CAD6191702.1"/>
    <property type="molecule type" value="Genomic_DNA"/>
</dbReference>
<dbReference type="CDD" id="cd08662">
    <property type="entry name" value="M13"/>
    <property type="match status" value="1"/>
</dbReference>
<protein>
    <recommendedName>
        <fullName evidence="13">Peptidase M13 C-terminal domain-containing protein</fullName>
    </recommendedName>
</protein>
<keyword evidence="5" id="KW-0378">Hydrolase</keyword>
<gene>
    <name evidence="11" type="ORF">CAUJ_LOCUS7621</name>
</gene>
<dbReference type="SUPFAM" id="SSF55486">
    <property type="entry name" value="Metalloproteases ('zincins'), catalytic domain"/>
    <property type="match status" value="1"/>
</dbReference>
<dbReference type="GO" id="GO:0046872">
    <property type="term" value="F:metal ion binding"/>
    <property type="evidence" value="ECO:0007669"/>
    <property type="project" value="UniProtKB-KW"/>
</dbReference>
<sequence>MVVTCSLLIFYWISIIYSADLNFEKAANEDSGQREDCLPQQKNIKYHFYPDLVQSIDRNVDPCDDFYGHVCNRWISEHPIPEDSSSISPMDELTEKIGPAPSIVSYNAYTSNDYAYEYLATRQLLIKVVNLLKSDDIHGKIFHGSKDELIQRVNAFSTVDGAIAQVKGFDRTAPATRLFQALQSTLYRQITAKIKFRKLSRYASMVDWNLYISSFLSPEMAEFVKNGEIQVHDFLGMIAIDKALRMIPKKTLEMFLDWTTVLHFGTFLDSRYQDSYKIYHKETTGATKTSPEKDCVVKTSFYFTSLVDRLYVDKHFSEKTRQKLTEMVATFKSAFTEILSESDWMDDVTKEKASLKLSKMRHFVGYNDDIFNETAIRRKYEKLSFSSDESYFGMMKKMLHWTMNLQVSWLNTTREEVHLDFPATDVNAFYDHSANTIGILAGVLQTPYFNDSLPSFINYGAIGSAIGHEITHGFDNRGAEYDERGNKVLWWDEETAETFLKKSQCIAEQYVGWIFLTINENIADNGALRIAIRALHRHESRFRHLIVGLEDHTPMQLFFMSNAFVWCRGQHKETFLTDLQEDVHAPPRYRVNVAMSNQPEFAAAFSCPVGSNMNPENKCVVW</sequence>
<evidence type="ECO:0000313" key="11">
    <source>
        <dbReference type="EMBL" id="CAD6191702.1"/>
    </source>
</evidence>
<evidence type="ECO:0000256" key="8">
    <source>
        <dbReference type="SAM" id="SignalP"/>
    </source>
</evidence>
<dbReference type="PRINTS" id="PR00786">
    <property type="entry name" value="NEPRILYSIN"/>
</dbReference>
<comment type="caution">
    <text evidence="11">The sequence shown here is derived from an EMBL/GenBank/DDBJ whole genome shotgun (WGS) entry which is preliminary data.</text>
</comment>
<reference evidence="11" key="1">
    <citation type="submission" date="2020-10" db="EMBL/GenBank/DDBJ databases">
        <authorList>
            <person name="Kikuchi T."/>
        </authorList>
    </citation>
    <scope>NUCLEOTIDE SEQUENCE</scope>
    <source>
        <strain evidence="11">NKZ352</strain>
    </source>
</reference>
<dbReference type="InterPro" id="IPR018497">
    <property type="entry name" value="Peptidase_M13_C"/>
</dbReference>
<keyword evidence="4" id="KW-0479">Metal-binding</keyword>
<dbReference type="GO" id="GO:0005886">
    <property type="term" value="C:plasma membrane"/>
    <property type="evidence" value="ECO:0007669"/>
    <property type="project" value="TreeGrafter"/>
</dbReference>
<evidence type="ECO:0000313" key="12">
    <source>
        <dbReference type="Proteomes" id="UP000835052"/>
    </source>
</evidence>
<keyword evidence="7" id="KW-0482">Metalloprotease</keyword>
<name>A0A8S1H9A7_9PELO</name>
<keyword evidence="8" id="KW-0732">Signal</keyword>
<feature type="domain" description="Peptidase M13 N-terminal" evidence="10">
    <location>
        <begin position="62"/>
        <end position="97"/>
    </location>
</feature>
<evidence type="ECO:0000259" key="10">
    <source>
        <dbReference type="Pfam" id="PF05649"/>
    </source>
</evidence>
<feature type="chain" id="PRO_5035789194" description="Peptidase M13 C-terminal domain-containing protein" evidence="8">
    <location>
        <begin position="19"/>
        <end position="622"/>
    </location>
</feature>
<evidence type="ECO:0008006" key="13">
    <source>
        <dbReference type="Google" id="ProtNLM"/>
    </source>
</evidence>
<dbReference type="PROSITE" id="PS51885">
    <property type="entry name" value="NEPRILYSIN"/>
    <property type="match status" value="1"/>
</dbReference>
<keyword evidence="3" id="KW-0645">Protease</keyword>
<comment type="similarity">
    <text evidence="2">Belongs to the peptidase M13 family.</text>
</comment>
<dbReference type="GO" id="GO:0004222">
    <property type="term" value="F:metalloendopeptidase activity"/>
    <property type="evidence" value="ECO:0007669"/>
    <property type="project" value="InterPro"/>
</dbReference>
<evidence type="ECO:0000256" key="7">
    <source>
        <dbReference type="ARBA" id="ARBA00023049"/>
    </source>
</evidence>
<dbReference type="OrthoDB" id="6475849at2759"/>
<evidence type="ECO:0000256" key="5">
    <source>
        <dbReference type="ARBA" id="ARBA00022801"/>
    </source>
</evidence>
<evidence type="ECO:0000256" key="3">
    <source>
        <dbReference type="ARBA" id="ARBA00022670"/>
    </source>
</evidence>